<dbReference type="InterPro" id="IPR015424">
    <property type="entry name" value="PyrdxlP-dep_Trfase"/>
</dbReference>
<name>A0ABS5ZAS7_9GAMM</name>
<dbReference type="RefSeq" id="WP_215819325.1">
    <property type="nucleotide sequence ID" value="NZ_JAGSOY010000015.1"/>
</dbReference>
<evidence type="ECO:0000313" key="1">
    <source>
        <dbReference type="EMBL" id="MBU2711167.1"/>
    </source>
</evidence>
<comment type="caution">
    <text evidence="1">The sequence shown here is derived from an EMBL/GenBank/DDBJ whole genome shotgun (WGS) entry which is preliminary data.</text>
</comment>
<keyword evidence="2" id="KW-1185">Reference proteome</keyword>
<organism evidence="1 2">
    <name type="scientific">Zooshikella harenae</name>
    <dbReference type="NCBI Taxonomy" id="2827238"/>
    <lineage>
        <taxon>Bacteria</taxon>
        <taxon>Pseudomonadati</taxon>
        <taxon>Pseudomonadota</taxon>
        <taxon>Gammaproteobacteria</taxon>
        <taxon>Oceanospirillales</taxon>
        <taxon>Zooshikellaceae</taxon>
        <taxon>Zooshikella</taxon>
    </lineage>
</organism>
<dbReference type="Proteomes" id="UP000690515">
    <property type="component" value="Unassembled WGS sequence"/>
</dbReference>
<proteinExistence type="predicted"/>
<dbReference type="SUPFAM" id="SSF53383">
    <property type="entry name" value="PLP-dependent transferases"/>
    <property type="match status" value="1"/>
</dbReference>
<evidence type="ECO:0008006" key="3">
    <source>
        <dbReference type="Google" id="ProtNLM"/>
    </source>
</evidence>
<reference evidence="1 2" key="1">
    <citation type="submission" date="2021-04" db="EMBL/GenBank/DDBJ databases">
        <authorList>
            <person name="Pira H."/>
            <person name="Risdian C."/>
            <person name="Wink J."/>
        </authorList>
    </citation>
    <scope>NUCLEOTIDE SEQUENCE [LARGE SCALE GENOMIC DNA]</scope>
    <source>
        <strain evidence="1 2">WH53</strain>
    </source>
</reference>
<dbReference type="EMBL" id="JAGSOY010000015">
    <property type="protein sequence ID" value="MBU2711167.1"/>
    <property type="molecule type" value="Genomic_DNA"/>
</dbReference>
<gene>
    <name evidence="1" type="ORF">KCG35_08850</name>
</gene>
<accession>A0ABS5ZAS7</accession>
<sequence>MNNNLSLGGFFGLELKRYLPLYKDVTQFHLARQAVYWVVKQKQWKVLWLPYYICPEVTNWLAKIPVKLAFYSLKPSFELTSFPALDKQSGLLWINYFGIHSEYQQTLFKNVPKKQCIIDNCQALFSPPLPNTATVYSPRKFVGVSDGAWLTGNIDQQLVNSLPQASSWSTCGYLLKRLDLGPEPAFTDYQQHEKQLDQAPLQRMSILTDTLLHSIDYTDILHRREDNFDFWHQRLQAINNIIIPKPVCPALSYPLLVDTPKLKSYLLKHRVYIPTYWPGLDVSVLPPFEKTLMSNLCCLPMDQRYSKPDLEKIYQLLVEFGL</sequence>
<evidence type="ECO:0000313" key="2">
    <source>
        <dbReference type="Proteomes" id="UP000690515"/>
    </source>
</evidence>
<protein>
    <recommendedName>
        <fullName evidence="3">DegT/DnrJ/EryC1/StrS aminotransferase family protein</fullName>
    </recommendedName>
</protein>